<dbReference type="InterPro" id="IPR050438">
    <property type="entry name" value="LMW_PTPase"/>
</dbReference>
<dbReference type="PANTHER" id="PTHR11717:SF31">
    <property type="entry name" value="LOW MOLECULAR WEIGHT PROTEIN-TYROSINE-PHOSPHATASE ETP-RELATED"/>
    <property type="match status" value="1"/>
</dbReference>
<evidence type="ECO:0000313" key="6">
    <source>
        <dbReference type="EMBL" id="GAF25621.1"/>
    </source>
</evidence>
<evidence type="ECO:0000256" key="2">
    <source>
        <dbReference type="ARBA" id="ARBA00022801"/>
    </source>
</evidence>
<dbReference type="GO" id="GO:0004725">
    <property type="term" value="F:protein tyrosine phosphatase activity"/>
    <property type="evidence" value="ECO:0007669"/>
    <property type="project" value="InterPro"/>
</dbReference>
<gene>
    <name evidence="6" type="ORF">MTY_0957</name>
</gene>
<dbReference type="SUPFAM" id="SSF52788">
    <property type="entry name" value="Phosphotyrosine protein phosphatases I"/>
    <property type="match status" value="1"/>
</dbReference>
<dbReference type="InterPro" id="IPR017867">
    <property type="entry name" value="Tyr_phospatase_low_mol_wt"/>
</dbReference>
<comment type="similarity">
    <text evidence="1">Belongs to the low molecular weight phosphotyrosine protein phosphatase family.</text>
</comment>
<dbReference type="AlphaFoldDB" id="A0A0S6UA68"/>
<sequence length="228" mass="25067">MPGILFVCTGNTCRSSMAAAIAAKLAKERGLDVTISSAGLAAREGDPATPEAVQALAEMGLDLSSHRARQLTAATVRDADLILTMTAEHRERILRDYPEARGKTYTLKEYVQGPEDPAMARRRLKLAGEIAAREQEFAAAHRQELEELSREAGDGALSQEKKTRWQQLEAELTTSLKPLLEELARIQAGAGRDIADPFGQPLEVYRATARELERLIGQALRKFSQEKK</sequence>
<dbReference type="InterPro" id="IPR023485">
    <property type="entry name" value="Ptyr_pPase"/>
</dbReference>
<name>A0A0S6UA68_NEOTH</name>
<dbReference type="EMBL" id="DF238840">
    <property type="protein sequence ID" value="GAF25621.1"/>
    <property type="molecule type" value="Genomic_DNA"/>
</dbReference>
<feature type="domain" description="Phosphotyrosine protein phosphatase I" evidence="5">
    <location>
        <begin position="2"/>
        <end position="140"/>
    </location>
</feature>
<reference evidence="6" key="1">
    <citation type="journal article" date="2014" name="Gene">
        <title>Genome-guided analysis of transformation efficiency and carbon dioxide assimilation by Moorella thermoacetica Y72.</title>
        <authorList>
            <person name="Tsukahara K."/>
            <person name="Kita A."/>
            <person name="Nakashimada Y."/>
            <person name="Hoshino T."/>
            <person name="Murakami K."/>
        </authorList>
    </citation>
    <scope>NUCLEOTIDE SEQUENCE [LARGE SCALE GENOMIC DNA]</scope>
    <source>
        <strain evidence="6">Y72</strain>
    </source>
</reference>
<accession>A0A0S6UA68</accession>
<dbReference type="Proteomes" id="UP000063718">
    <property type="component" value="Unassembled WGS sequence"/>
</dbReference>
<keyword evidence="3" id="KW-0904">Protein phosphatase</keyword>
<keyword evidence="2" id="KW-0378">Hydrolase</keyword>
<evidence type="ECO:0000256" key="4">
    <source>
        <dbReference type="PIRSR" id="PIRSR617867-1"/>
    </source>
</evidence>
<protein>
    <submittedName>
        <fullName evidence="6">Protein-tyrosine-phosphatase</fullName>
    </submittedName>
</protein>
<proteinExistence type="inferred from homology"/>
<dbReference type="SMART" id="SM00226">
    <property type="entry name" value="LMWPc"/>
    <property type="match status" value="1"/>
</dbReference>
<evidence type="ECO:0000256" key="3">
    <source>
        <dbReference type="ARBA" id="ARBA00022912"/>
    </source>
</evidence>
<dbReference type="Pfam" id="PF01451">
    <property type="entry name" value="LMWPc"/>
    <property type="match status" value="1"/>
</dbReference>
<dbReference type="CDD" id="cd16344">
    <property type="entry name" value="LMWPAP"/>
    <property type="match status" value="1"/>
</dbReference>
<evidence type="ECO:0000259" key="5">
    <source>
        <dbReference type="SMART" id="SM00226"/>
    </source>
</evidence>
<feature type="active site" description="Nucleophile" evidence="4">
    <location>
        <position position="8"/>
    </location>
</feature>
<evidence type="ECO:0000256" key="1">
    <source>
        <dbReference type="ARBA" id="ARBA00011063"/>
    </source>
</evidence>
<dbReference type="PRINTS" id="PR00719">
    <property type="entry name" value="LMWPTPASE"/>
</dbReference>
<dbReference type="Gene3D" id="3.40.50.2300">
    <property type="match status" value="1"/>
</dbReference>
<feature type="active site" evidence="4">
    <location>
        <position position="14"/>
    </location>
</feature>
<dbReference type="RefSeq" id="WP_025773542.1">
    <property type="nucleotide sequence ID" value="NZ_DF238840.1"/>
</dbReference>
<dbReference type="PANTHER" id="PTHR11717">
    <property type="entry name" value="LOW MOLECULAR WEIGHT PROTEIN TYROSINE PHOSPHATASE"/>
    <property type="match status" value="1"/>
</dbReference>
<dbReference type="InterPro" id="IPR036196">
    <property type="entry name" value="Ptyr_pPase_sf"/>
</dbReference>
<organism evidence="6">
    <name type="scientific">Moorella thermoacetica Y72</name>
    <dbReference type="NCBI Taxonomy" id="1325331"/>
    <lineage>
        <taxon>Bacteria</taxon>
        <taxon>Bacillati</taxon>
        <taxon>Bacillota</taxon>
        <taxon>Clostridia</taxon>
        <taxon>Neomoorellales</taxon>
        <taxon>Neomoorellaceae</taxon>
        <taxon>Neomoorella</taxon>
    </lineage>
</organism>